<evidence type="ECO:0000313" key="1">
    <source>
        <dbReference type="EMBL" id="GFR01830.1"/>
    </source>
</evidence>
<comment type="caution">
    <text evidence="1">The sequence shown here is derived from an EMBL/GenBank/DDBJ whole genome shotgun (WGS) entry which is preliminary data.</text>
</comment>
<dbReference type="EMBL" id="BMAO01035174">
    <property type="protein sequence ID" value="GFR01830.1"/>
    <property type="molecule type" value="Genomic_DNA"/>
</dbReference>
<accession>A0A8X6IBT7</accession>
<feature type="non-terminal residue" evidence="1">
    <location>
        <position position="1"/>
    </location>
</feature>
<organism evidence="1 2">
    <name type="scientific">Trichonephila clavata</name>
    <name type="common">Joro spider</name>
    <name type="synonym">Nephila clavata</name>
    <dbReference type="NCBI Taxonomy" id="2740835"/>
    <lineage>
        <taxon>Eukaryota</taxon>
        <taxon>Metazoa</taxon>
        <taxon>Ecdysozoa</taxon>
        <taxon>Arthropoda</taxon>
        <taxon>Chelicerata</taxon>
        <taxon>Arachnida</taxon>
        <taxon>Araneae</taxon>
        <taxon>Araneomorphae</taxon>
        <taxon>Entelegynae</taxon>
        <taxon>Araneoidea</taxon>
        <taxon>Nephilidae</taxon>
        <taxon>Trichonephila</taxon>
    </lineage>
</organism>
<evidence type="ECO:0000313" key="2">
    <source>
        <dbReference type="Proteomes" id="UP000887116"/>
    </source>
</evidence>
<keyword evidence="2" id="KW-1185">Reference proteome</keyword>
<reference evidence="1" key="1">
    <citation type="submission" date="2020-07" db="EMBL/GenBank/DDBJ databases">
        <title>Multicomponent nature underlies the extraordinary mechanical properties of spider dragline silk.</title>
        <authorList>
            <person name="Kono N."/>
            <person name="Nakamura H."/>
            <person name="Mori M."/>
            <person name="Yoshida Y."/>
            <person name="Ohtoshi R."/>
            <person name="Malay A.D."/>
            <person name="Moran D.A.P."/>
            <person name="Tomita M."/>
            <person name="Numata K."/>
            <person name="Arakawa K."/>
        </authorList>
    </citation>
    <scope>NUCLEOTIDE SEQUENCE</scope>
</reference>
<proteinExistence type="predicted"/>
<sequence length="97" mass="11240">PQRTPLLFLGDTKGILDVLVQMPIIFIIPVVKRCDTLYDAPALNSAVIYHIVFLLLQRTLRIARLSLCSLTDRKDNSPYHLKPFLLNCQFSKHRRYC</sequence>
<dbReference type="AlphaFoldDB" id="A0A8X6IBT7"/>
<gene>
    <name evidence="1" type="ORF">TNCT_417111</name>
</gene>
<name>A0A8X6IBT7_TRICU</name>
<dbReference type="Proteomes" id="UP000887116">
    <property type="component" value="Unassembled WGS sequence"/>
</dbReference>
<protein>
    <submittedName>
        <fullName evidence="1">Uncharacterized protein</fullName>
    </submittedName>
</protein>